<dbReference type="Pfam" id="PF08545">
    <property type="entry name" value="ACP_syn_III"/>
    <property type="match status" value="1"/>
</dbReference>
<dbReference type="InterPro" id="IPR016039">
    <property type="entry name" value="Thiolase-like"/>
</dbReference>
<dbReference type="NCBIfam" id="NF006720">
    <property type="entry name" value="PRK09258.1"/>
    <property type="match status" value="1"/>
</dbReference>
<dbReference type="GO" id="GO:0006633">
    <property type="term" value="P:fatty acid biosynthetic process"/>
    <property type="evidence" value="ECO:0007669"/>
    <property type="project" value="InterPro"/>
</dbReference>
<evidence type="ECO:0000259" key="3">
    <source>
        <dbReference type="Pfam" id="PF08541"/>
    </source>
</evidence>
<evidence type="ECO:0000313" key="5">
    <source>
        <dbReference type="EMBL" id="MBM9477599.1"/>
    </source>
</evidence>
<comment type="caution">
    <text evidence="5">The sequence shown here is derived from an EMBL/GenBank/DDBJ whole genome shotgun (WGS) entry which is preliminary data.</text>
</comment>
<dbReference type="InterPro" id="IPR013751">
    <property type="entry name" value="ACP_syn_III_N"/>
</dbReference>
<keyword evidence="1" id="KW-0808">Transferase</keyword>
<evidence type="ECO:0000256" key="1">
    <source>
        <dbReference type="ARBA" id="ARBA00022679"/>
    </source>
</evidence>
<feature type="domain" description="Beta-ketoacyl-[acyl-carrier-protein] synthase III N-terminal" evidence="4">
    <location>
        <begin position="123"/>
        <end position="211"/>
    </location>
</feature>
<proteinExistence type="predicted"/>
<protein>
    <submittedName>
        <fullName evidence="5">3-oxoacyl-ACP synthase III</fullName>
    </submittedName>
</protein>
<dbReference type="InterPro" id="IPR013747">
    <property type="entry name" value="ACP_syn_III_C"/>
</dbReference>
<dbReference type="SUPFAM" id="SSF53901">
    <property type="entry name" value="Thiolase-like"/>
    <property type="match status" value="1"/>
</dbReference>
<dbReference type="PANTHER" id="PTHR34069:SF3">
    <property type="entry name" value="ACYL-COA:ACYL-COA ALKYLTRANSFERASE"/>
    <property type="match status" value="1"/>
</dbReference>
<reference evidence="5" key="1">
    <citation type="submission" date="2021-01" db="EMBL/GenBank/DDBJ databases">
        <title>KCTC 19127 draft genome.</title>
        <authorList>
            <person name="An D."/>
        </authorList>
    </citation>
    <scope>NUCLEOTIDE SEQUENCE</scope>
    <source>
        <strain evidence="5">KCTC 19127</strain>
    </source>
</reference>
<dbReference type="Proteomes" id="UP000663801">
    <property type="component" value="Unassembled WGS sequence"/>
</dbReference>
<dbReference type="PANTHER" id="PTHR34069">
    <property type="entry name" value="3-OXOACYL-[ACYL-CARRIER-PROTEIN] SYNTHASE 3"/>
    <property type="match status" value="1"/>
</dbReference>
<name>A0A939C639_9ACTN</name>
<organism evidence="5 6">
    <name type="scientific">Nakamurella flavida</name>
    <dbReference type="NCBI Taxonomy" id="363630"/>
    <lineage>
        <taxon>Bacteria</taxon>
        <taxon>Bacillati</taxon>
        <taxon>Actinomycetota</taxon>
        <taxon>Actinomycetes</taxon>
        <taxon>Nakamurellales</taxon>
        <taxon>Nakamurellaceae</taxon>
        <taxon>Nakamurella</taxon>
    </lineage>
</organism>
<evidence type="ECO:0000313" key="6">
    <source>
        <dbReference type="Proteomes" id="UP000663801"/>
    </source>
</evidence>
<keyword evidence="2" id="KW-0012">Acyltransferase</keyword>
<evidence type="ECO:0000256" key="2">
    <source>
        <dbReference type="ARBA" id="ARBA00023315"/>
    </source>
</evidence>
<dbReference type="RefSeq" id="WP_205257719.1">
    <property type="nucleotide sequence ID" value="NZ_BAAAPV010000005.1"/>
</dbReference>
<dbReference type="EMBL" id="JAERWL010000011">
    <property type="protein sequence ID" value="MBM9477599.1"/>
    <property type="molecule type" value="Genomic_DNA"/>
</dbReference>
<dbReference type="Gene3D" id="3.40.47.10">
    <property type="match status" value="2"/>
</dbReference>
<sequence>MAGNAIHRFANTTVLAVCAIDAPRVVTSAEIDERLADVYTRVSLRPGMMQRLAGIAERRWWEPGTTYADGAAMAGAKAMAEAGVNPSQIGLMVNTSVSRAHLEPSTAVAVHHALGLPSSCQNFDVTNACLGFVNGMQLAAAMIESGQIDYALVVNGEDAREMHESTIRRLQEGDGDAREVFAQFASLTLGSGAAAMVLGRADLHPEGHRFLGGATRAGSEHHMLCVGDMDDMRTDSTGLMTAGMELSTALWEESAADFGWDGGMDRYVMHQVSNVHTKSIIDALGLDADKAPLTFPTRGNMGPAAIPFTLATVADELTQGDRVLLMGIGSGLNASFAEIVW</sequence>
<accession>A0A939C639</accession>
<dbReference type="Pfam" id="PF08541">
    <property type="entry name" value="ACP_syn_III_C"/>
    <property type="match status" value="1"/>
</dbReference>
<evidence type="ECO:0000259" key="4">
    <source>
        <dbReference type="Pfam" id="PF08545"/>
    </source>
</evidence>
<feature type="domain" description="Beta-ketoacyl-[acyl-carrier-protein] synthase III C-terminal" evidence="3">
    <location>
        <begin position="264"/>
        <end position="334"/>
    </location>
</feature>
<dbReference type="GO" id="GO:0044550">
    <property type="term" value="P:secondary metabolite biosynthetic process"/>
    <property type="evidence" value="ECO:0007669"/>
    <property type="project" value="TreeGrafter"/>
</dbReference>
<dbReference type="AlphaFoldDB" id="A0A939C639"/>
<dbReference type="GO" id="GO:0004315">
    <property type="term" value="F:3-oxoacyl-[acyl-carrier-protein] synthase activity"/>
    <property type="evidence" value="ECO:0007669"/>
    <property type="project" value="InterPro"/>
</dbReference>
<keyword evidence="6" id="KW-1185">Reference proteome</keyword>
<gene>
    <name evidence="5" type="ORF">JL107_14200</name>
</gene>